<dbReference type="RefSeq" id="WP_176787942.1">
    <property type="nucleotide sequence ID" value="NZ_JABXWR010000001.1"/>
</dbReference>
<comment type="caution">
    <text evidence="1">The sequence shown here is derived from an EMBL/GenBank/DDBJ whole genome shotgun (WGS) entry which is preliminary data.</text>
</comment>
<organism evidence="1 2">
    <name type="scientific">Methanofollis tationis</name>
    <dbReference type="NCBI Taxonomy" id="81417"/>
    <lineage>
        <taxon>Archaea</taxon>
        <taxon>Methanobacteriati</taxon>
        <taxon>Methanobacteriota</taxon>
        <taxon>Stenosarchaea group</taxon>
        <taxon>Methanomicrobia</taxon>
        <taxon>Methanomicrobiales</taxon>
        <taxon>Methanomicrobiaceae</taxon>
        <taxon>Methanofollis</taxon>
    </lineage>
</organism>
<evidence type="ECO:0000313" key="1">
    <source>
        <dbReference type="EMBL" id="NVO66228.1"/>
    </source>
</evidence>
<evidence type="ECO:0000313" key="2">
    <source>
        <dbReference type="Proteomes" id="UP000570823"/>
    </source>
</evidence>
<protein>
    <submittedName>
        <fullName evidence="1">Uncharacterized protein</fullName>
    </submittedName>
</protein>
<dbReference type="OrthoDB" id="106747at2157"/>
<accession>A0A7K4HMY5</accession>
<name>A0A7K4HMY5_9EURY</name>
<proteinExistence type="predicted"/>
<gene>
    <name evidence="1" type="ORF">HWN36_02635</name>
</gene>
<sequence>MDPKTAVLQYQYGEKAKSELIRASKLIAALTGFSDAEKAGGKKMLLLMLEDVRADLEFAHRSTGHASFKKAIETLSSVIAMVEGGNYDEAVPAVAGAVSAATTAAQEAWEALSSHGLL</sequence>
<reference evidence="1 2" key="1">
    <citation type="submission" date="2020-06" db="EMBL/GenBank/DDBJ databases">
        <title>Methanofollis fontis sp. nov., a methanogen isolated from marine sediments near a cold seep at Four-Way Closure Ridge offshore southwestern Taiwan.</title>
        <authorList>
            <person name="Chen S.-C."/>
            <person name="Teng N.-H."/>
            <person name="Lin Y.-S."/>
            <person name="Lai M.-C."/>
            <person name="Chen H.-H."/>
            <person name="Wang C.-C."/>
        </authorList>
    </citation>
    <scope>NUCLEOTIDE SEQUENCE [LARGE SCALE GENOMIC DNA]</scope>
    <source>
        <strain evidence="1 2">DSM 2702</strain>
    </source>
</reference>
<dbReference type="Proteomes" id="UP000570823">
    <property type="component" value="Unassembled WGS sequence"/>
</dbReference>
<keyword evidence="2" id="KW-1185">Reference proteome</keyword>
<dbReference type="AlphaFoldDB" id="A0A7K4HMY5"/>
<dbReference type="EMBL" id="JABXWR010000001">
    <property type="protein sequence ID" value="NVO66228.1"/>
    <property type="molecule type" value="Genomic_DNA"/>
</dbReference>